<dbReference type="InterPro" id="IPR024983">
    <property type="entry name" value="CHAT_dom"/>
</dbReference>
<organism evidence="3 4">
    <name type="scientific">Saccharothrix carnea</name>
    <dbReference type="NCBI Taxonomy" id="1280637"/>
    <lineage>
        <taxon>Bacteria</taxon>
        <taxon>Bacillati</taxon>
        <taxon>Actinomycetota</taxon>
        <taxon>Actinomycetes</taxon>
        <taxon>Pseudonocardiales</taxon>
        <taxon>Pseudonocardiaceae</taxon>
        <taxon>Saccharothrix</taxon>
    </lineage>
</organism>
<feature type="domain" description="CHAT" evidence="1">
    <location>
        <begin position="80"/>
        <end position="336"/>
    </location>
</feature>
<keyword evidence="4" id="KW-1185">Reference proteome</keyword>
<dbReference type="OrthoDB" id="8253226at2"/>
<accession>A0A2P8IFE3</accession>
<protein>
    <submittedName>
        <fullName evidence="3">CHAT domain-containing protein</fullName>
    </submittedName>
</protein>
<name>A0A2P8IFE3_SACCR</name>
<feature type="domain" description="Orc1-like AAA ATPase" evidence="2">
    <location>
        <begin position="375"/>
        <end position="564"/>
    </location>
</feature>
<proteinExistence type="predicted"/>
<gene>
    <name evidence="3" type="ORF">B0I31_102169</name>
</gene>
<dbReference type="EMBL" id="PYAX01000002">
    <property type="protein sequence ID" value="PSL57191.1"/>
    <property type="molecule type" value="Genomic_DNA"/>
</dbReference>
<comment type="caution">
    <text evidence="3">The sequence shown here is derived from an EMBL/GenBank/DDBJ whole genome shotgun (WGS) entry which is preliminary data.</text>
</comment>
<dbReference type="AlphaFoldDB" id="A0A2P8IFE3"/>
<reference evidence="3 4" key="1">
    <citation type="submission" date="2018-03" db="EMBL/GenBank/DDBJ databases">
        <title>Genomic Encyclopedia of Type Strains, Phase III (KMG-III): the genomes of soil and plant-associated and newly described type strains.</title>
        <authorList>
            <person name="Whitman W."/>
        </authorList>
    </citation>
    <scope>NUCLEOTIDE SEQUENCE [LARGE SCALE GENOMIC DNA]</scope>
    <source>
        <strain evidence="3 4">CGMCC 4.7097</strain>
    </source>
</reference>
<dbReference type="RefSeq" id="WP_106614175.1">
    <property type="nucleotide sequence ID" value="NZ_PYAX01000002.1"/>
</dbReference>
<dbReference type="InterPro" id="IPR027417">
    <property type="entry name" value="P-loop_NTPase"/>
</dbReference>
<dbReference type="SUPFAM" id="SSF52540">
    <property type="entry name" value="P-loop containing nucleoside triphosphate hydrolases"/>
    <property type="match status" value="1"/>
</dbReference>
<evidence type="ECO:0000313" key="4">
    <source>
        <dbReference type="Proteomes" id="UP000241118"/>
    </source>
</evidence>
<evidence type="ECO:0000259" key="2">
    <source>
        <dbReference type="Pfam" id="PF13191"/>
    </source>
</evidence>
<dbReference type="InterPro" id="IPR041664">
    <property type="entry name" value="AAA_16"/>
</dbReference>
<dbReference type="Pfam" id="PF13191">
    <property type="entry name" value="AAA_16"/>
    <property type="match status" value="1"/>
</dbReference>
<evidence type="ECO:0000259" key="1">
    <source>
        <dbReference type="Pfam" id="PF12770"/>
    </source>
</evidence>
<dbReference type="Proteomes" id="UP000241118">
    <property type="component" value="Unassembled WGS sequence"/>
</dbReference>
<evidence type="ECO:0000313" key="3">
    <source>
        <dbReference type="EMBL" id="PSL57191.1"/>
    </source>
</evidence>
<sequence>MDALIEITQGGQDADYRVDLYLGDDGVWPPEPTASDTVAADLDLGALPAAVAGAATVPEAVVGFLHASPESQAFSDIGVHLGRLLLPPKVREHWSRPGVRRTFLCLDPELRRLPWESARAPHALFVQPDHPVVRVHRRVPGDEPITDSLPIRVLVVRGDDDDDIGARDEVREIKRVVGGAPGRIEAEFLSRPTESDLKSAYQRVRPHVLHFIGHGTRKASTGQPALRIVPPGREAWLLTPTYIADLLSRPAPRLAILNACRSGETADAVALTDVFLDSGAAAVVGMQGDIRGTAAALFGGSLYRSLLANEPVDRAVTTAREAVYADTGVSDGARDWILPSLTSRVRPDDVLPDLSATGARAMRIEQQFEKEVGAFVNRVHERHKLLKGVDPGTGEPVERLLLVVGESQVGKTRLLNWLRRRCAVRGRRVRYVSFDRPNPVDVLGDRPTRFDFLEVLYAIRDVAEDLPNLPEGVTSAFDRFNHDVLHLAEGRLPPDPPVPTPEPARWPRLTGGTSHHVAATFESFRACLGRAAQPEPLLLVFDHVGNVLDSAFRQQLYDHLIRHVADGELPNLSLVVVMTNEQFATHWPERGGGTRVDLDCIEAEEFRALAEDVVLAVGRPIGGPHLQLIEALGAGVATGKWSPAVLGDLENIVRRMR</sequence>
<dbReference type="Pfam" id="PF12770">
    <property type="entry name" value="CHAT"/>
    <property type="match status" value="1"/>
</dbReference>